<evidence type="ECO:0000313" key="13">
    <source>
        <dbReference type="Proteomes" id="UP000824048"/>
    </source>
</evidence>
<keyword evidence="3 6" id="KW-0378">Hydrolase</keyword>
<dbReference type="Pfam" id="PF00574">
    <property type="entry name" value="CLP_protease"/>
    <property type="match status" value="1"/>
</dbReference>
<sequence length="192" mass="20457">MNTIPLVCDKQGRTRDLSSALLEQRILTLNGPVNTEQAEVLTGALLYLDAQPGDAPIHLYINSPGGSVTDGLAIHDVMRQCRHPVYTYCLGQAASMGAVLLAAGARRYALPNSQVMIHQPSGGAVGKCDDIQVAAASIAAARTQLNSLLARYTGKSVEQIDHDTTRDNFMTPAQARDYGLIDEVLEEPAANG</sequence>
<dbReference type="PROSITE" id="PS00382">
    <property type="entry name" value="CLP_PROTEASE_HIS"/>
    <property type="match status" value="1"/>
</dbReference>
<dbReference type="InterPro" id="IPR029045">
    <property type="entry name" value="ClpP/crotonase-like_dom_sf"/>
</dbReference>
<dbReference type="GO" id="GO:0005737">
    <property type="term" value="C:cytoplasm"/>
    <property type="evidence" value="ECO:0007669"/>
    <property type="project" value="UniProtKB-SubCell"/>
</dbReference>
<evidence type="ECO:0000256" key="7">
    <source>
        <dbReference type="PROSITE-ProRule" id="PRU10085"/>
    </source>
</evidence>
<evidence type="ECO:0000313" key="12">
    <source>
        <dbReference type="EMBL" id="HIZ41712.1"/>
    </source>
</evidence>
<dbReference type="PROSITE" id="PS00381">
    <property type="entry name" value="CLP_PROTEASE_SER"/>
    <property type="match status" value="1"/>
</dbReference>
<dbReference type="InterPro" id="IPR001907">
    <property type="entry name" value="ClpP"/>
</dbReference>
<evidence type="ECO:0000256" key="3">
    <source>
        <dbReference type="ARBA" id="ARBA00022801"/>
    </source>
</evidence>
<accession>A0A9D2EQB6</accession>
<evidence type="ECO:0000256" key="10">
    <source>
        <dbReference type="RuleBase" id="RU000550"/>
    </source>
</evidence>
<comment type="caution">
    <text evidence="12">The sequence shown here is derived from an EMBL/GenBank/DDBJ whole genome shotgun (WGS) entry which is preliminary data.</text>
</comment>
<feature type="active site" evidence="7">
    <location>
        <position position="95"/>
    </location>
</feature>
<evidence type="ECO:0000256" key="2">
    <source>
        <dbReference type="ARBA" id="ARBA00022670"/>
    </source>
</evidence>
<evidence type="ECO:0000256" key="9">
    <source>
        <dbReference type="RuleBase" id="RU000549"/>
    </source>
</evidence>
<dbReference type="Gene3D" id="3.90.226.10">
    <property type="entry name" value="2-enoyl-CoA Hydratase, Chain A, domain 1"/>
    <property type="match status" value="1"/>
</dbReference>
<dbReference type="GO" id="GO:0006515">
    <property type="term" value="P:protein quality control for misfolded or incompletely synthesized proteins"/>
    <property type="evidence" value="ECO:0007669"/>
    <property type="project" value="TreeGrafter"/>
</dbReference>
<comment type="function">
    <text evidence="6 10">Cleaves peptides in various proteins in a process that requires ATP hydrolysis. Has a chymotrypsin-like activity. Plays a major role in the degradation of misfolded proteins.</text>
</comment>
<dbReference type="InterPro" id="IPR033135">
    <property type="entry name" value="ClpP_His_AS"/>
</dbReference>
<proteinExistence type="inferred from homology"/>
<dbReference type="PRINTS" id="PR00127">
    <property type="entry name" value="CLPPROTEASEP"/>
</dbReference>
<reference evidence="12" key="1">
    <citation type="journal article" date="2021" name="PeerJ">
        <title>Extensive microbial diversity within the chicken gut microbiome revealed by metagenomics and culture.</title>
        <authorList>
            <person name="Gilroy R."/>
            <person name="Ravi A."/>
            <person name="Getino M."/>
            <person name="Pursley I."/>
            <person name="Horton D.L."/>
            <person name="Alikhan N.F."/>
            <person name="Baker D."/>
            <person name="Gharbi K."/>
            <person name="Hall N."/>
            <person name="Watson M."/>
            <person name="Adriaenssens E.M."/>
            <person name="Foster-Nyarko E."/>
            <person name="Jarju S."/>
            <person name="Secka A."/>
            <person name="Antonio M."/>
            <person name="Oren A."/>
            <person name="Chaudhuri R.R."/>
            <person name="La Ragione R."/>
            <person name="Hildebrand F."/>
            <person name="Pallen M.J."/>
        </authorList>
    </citation>
    <scope>NUCLEOTIDE SEQUENCE</scope>
    <source>
        <strain evidence="12">ChiSxjej1B13-11774</strain>
    </source>
</reference>
<protein>
    <recommendedName>
        <fullName evidence="6 11">ATP-dependent Clp protease proteolytic subunit</fullName>
        <ecNumber evidence="6 9">3.4.21.92</ecNumber>
    </recommendedName>
    <alternativeName>
        <fullName evidence="6">Endopeptidase Clp</fullName>
    </alternativeName>
</protein>
<dbReference type="PANTHER" id="PTHR10381">
    <property type="entry name" value="ATP-DEPENDENT CLP PROTEASE PROTEOLYTIC SUBUNIT"/>
    <property type="match status" value="1"/>
</dbReference>
<feature type="active site" description="Nucleophile" evidence="6">
    <location>
        <position position="95"/>
    </location>
</feature>
<reference evidence="12" key="2">
    <citation type="submission" date="2021-04" db="EMBL/GenBank/DDBJ databases">
        <authorList>
            <person name="Gilroy R."/>
        </authorList>
    </citation>
    <scope>NUCLEOTIDE SEQUENCE</scope>
    <source>
        <strain evidence="12">ChiSxjej1B13-11774</strain>
    </source>
</reference>
<dbReference type="InterPro" id="IPR023562">
    <property type="entry name" value="ClpP/TepA"/>
</dbReference>
<keyword evidence="2 6" id="KW-0645">Protease</keyword>
<dbReference type="GO" id="GO:0051117">
    <property type="term" value="F:ATPase binding"/>
    <property type="evidence" value="ECO:0007669"/>
    <property type="project" value="TreeGrafter"/>
</dbReference>
<gene>
    <name evidence="6" type="primary">clpP</name>
    <name evidence="12" type="ORF">H9811_04010</name>
</gene>
<dbReference type="EC" id="3.4.21.92" evidence="6 9"/>
<dbReference type="EMBL" id="DXBP01000029">
    <property type="protein sequence ID" value="HIZ41712.1"/>
    <property type="molecule type" value="Genomic_DNA"/>
</dbReference>
<feature type="active site" evidence="6 8">
    <location>
        <position position="118"/>
    </location>
</feature>
<evidence type="ECO:0000256" key="5">
    <source>
        <dbReference type="ARBA" id="ARBA00034021"/>
    </source>
</evidence>
<evidence type="ECO:0000256" key="1">
    <source>
        <dbReference type="ARBA" id="ARBA00007039"/>
    </source>
</evidence>
<comment type="similarity">
    <text evidence="1 6 11">Belongs to the peptidase S14 family.</text>
</comment>
<evidence type="ECO:0000256" key="4">
    <source>
        <dbReference type="ARBA" id="ARBA00022825"/>
    </source>
</evidence>
<organism evidence="12 13">
    <name type="scientific">Candidatus Gemmiger excrementigallinarum</name>
    <dbReference type="NCBI Taxonomy" id="2838609"/>
    <lineage>
        <taxon>Bacteria</taxon>
        <taxon>Bacillati</taxon>
        <taxon>Bacillota</taxon>
        <taxon>Clostridia</taxon>
        <taxon>Eubacteriales</taxon>
        <taxon>Gemmiger</taxon>
    </lineage>
</organism>
<dbReference type="SUPFAM" id="SSF52096">
    <property type="entry name" value="ClpP/crotonase"/>
    <property type="match status" value="1"/>
</dbReference>
<dbReference type="CDD" id="cd07017">
    <property type="entry name" value="S14_ClpP_2"/>
    <property type="match status" value="1"/>
</dbReference>
<comment type="subunit">
    <text evidence="6">Fourteen ClpP subunits assemble into 2 heptameric rings which stack back to back to give a disk-like structure with a central cavity, resembling the structure of eukaryotic proteasomes.</text>
</comment>
<keyword evidence="4 6" id="KW-0720">Serine protease</keyword>
<comment type="subcellular location">
    <subcellularLocation>
        <location evidence="6">Cytoplasm</location>
    </subcellularLocation>
</comment>
<keyword evidence="6" id="KW-0963">Cytoplasm</keyword>
<evidence type="ECO:0000256" key="8">
    <source>
        <dbReference type="PROSITE-ProRule" id="PRU10086"/>
    </source>
</evidence>
<dbReference type="GO" id="GO:0004252">
    <property type="term" value="F:serine-type endopeptidase activity"/>
    <property type="evidence" value="ECO:0007669"/>
    <property type="project" value="UniProtKB-UniRule"/>
</dbReference>
<dbReference type="GO" id="GO:0004176">
    <property type="term" value="F:ATP-dependent peptidase activity"/>
    <property type="evidence" value="ECO:0007669"/>
    <property type="project" value="InterPro"/>
</dbReference>
<dbReference type="InterPro" id="IPR018215">
    <property type="entry name" value="ClpP_Ser_AS"/>
</dbReference>
<comment type="catalytic activity">
    <reaction evidence="5 6 8">
        <text>Hydrolysis of proteins to small peptides in the presence of ATP and magnesium. alpha-casein is the usual test substrate. In the absence of ATP, only oligopeptides shorter than five residues are hydrolyzed (such as succinyl-Leu-Tyr-|-NHMec, and Leu-Tyr-Leu-|-Tyr-Trp, in which cleavage of the -Tyr-|-Leu- and -Tyr-|-Trp bonds also occurs).</text>
        <dbReference type="EC" id="3.4.21.92"/>
    </reaction>
</comment>
<evidence type="ECO:0000256" key="6">
    <source>
        <dbReference type="HAMAP-Rule" id="MF_00444"/>
    </source>
</evidence>
<dbReference type="PANTHER" id="PTHR10381:SF11">
    <property type="entry name" value="ATP-DEPENDENT CLP PROTEASE PROTEOLYTIC SUBUNIT, MITOCHONDRIAL"/>
    <property type="match status" value="1"/>
</dbReference>
<dbReference type="GO" id="GO:0009368">
    <property type="term" value="C:endopeptidase Clp complex"/>
    <property type="evidence" value="ECO:0007669"/>
    <property type="project" value="TreeGrafter"/>
</dbReference>
<dbReference type="HAMAP" id="MF_00444">
    <property type="entry name" value="ClpP"/>
    <property type="match status" value="1"/>
</dbReference>
<name>A0A9D2EQB6_9FIRM</name>
<evidence type="ECO:0000256" key="11">
    <source>
        <dbReference type="RuleBase" id="RU003567"/>
    </source>
</evidence>
<dbReference type="Proteomes" id="UP000824048">
    <property type="component" value="Unassembled WGS sequence"/>
</dbReference>
<dbReference type="AlphaFoldDB" id="A0A9D2EQB6"/>